<protein>
    <submittedName>
        <fullName evidence="3">Uncharacterized protein</fullName>
    </submittedName>
</protein>
<feature type="transmembrane region" description="Helical" evidence="2">
    <location>
        <begin position="118"/>
        <end position="138"/>
    </location>
</feature>
<feature type="region of interest" description="Disordered" evidence="1">
    <location>
        <begin position="143"/>
        <end position="162"/>
    </location>
</feature>
<evidence type="ECO:0000256" key="2">
    <source>
        <dbReference type="SAM" id="Phobius"/>
    </source>
</evidence>
<evidence type="ECO:0000256" key="1">
    <source>
        <dbReference type="SAM" id="MobiDB-lite"/>
    </source>
</evidence>
<name>A0ABZ0IKV3_9BACT</name>
<dbReference type="EMBL" id="CP136051">
    <property type="protein sequence ID" value="WOK05093.1"/>
    <property type="molecule type" value="Genomic_DNA"/>
</dbReference>
<keyword evidence="2" id="KW-1133">Transmembrane helix</keyword>
<keyword evidence="2" id="KW-0812">Transmembrane</keyword>
<keyword evidence="2" id="KW-0472">Membrane</keyword>
<gene>
    <name evidence="3" type="ORF">RT717_18590</name>
</gene>
<organism evidence="3 4">
    <name type="scientific">Imperialibacter roseus</name>
    <dbReference type="NCBI Taxonomy" id="1324217"/>
    <lineage>
        <taxon>Bacteria</taxon>
        <taxon>Pseudomonadati</taxon>
        <taxon>Bacteroidota</taxon>
        <taxon>Cytophagia</taxon>
        <taxon>Cytophagales</taxon>
        <taxon>Flammeovirgaceae</taxon>
        <taxon>Imperialibacter</taxon>
    </lineage>
</organism>
<dbReference type="RefSeq" id="WP_317487886.1">
    <property type="nucleotide sequence ID" value="NZ_CP136051.1"/>
</dbReference>
<evidence type="ECO:0000313" key="4">
    <source>
        <dbReference type="Proteomes" id="UP001302349"/>
    </source>
</evidence>
<dbReference type="Proteomes" id="UP001302349">
    <property type="component" value="Chromosome"/>
</dbReference>
<proteinExistence type="predicted"/>
<accession>A0ABZ0IKV3</accession>
<keyword evidence="4" id="KW-1185">Reference proteome</keyword>
<sequence length="433" mass="48573">MEYLIAHCRKLIESRLGWGNSSLWTSEDFEILSEKIFEKTQVRLSVTTLKRIWGKVKYESSPNVATLNALAQFVGYDNWRQFRQKGGIPVTPPEVTANEGSFNSDRVIGPKKSKKKNGLLLIAPVGVIALVIASFFMMGKEEKKPETPEKKELPKPLFESKKTSDDLPNSVIFHYDVAQYESDNVYIQQNWDPERREKVDEKGNYHTSIYYYPGYFGARLIVDGEVKAIDNVFIKSLGWKAMVDKSPVPVYLHPDEIKGKGWMGISSKVFREKSGAAVFNETWATFHNVREFEGMNGTDFVFEASLRNASTVEESVCRNVIIYLLATESAVIIPLSDKGCVSNLGLLTGNRWIDGKTEDLSAFGCDFSQWQTLNVSRTGDKFEVLLNGTSVLTENQSGSIGDIIGIRFAFEGAGQVTEVRLGNANGTVYEEKF</sequence>
<evidence type="ECO:0000313" key="3">
    <source>
        <dbReference type="EMBL" id="WOK05093.1"/>
    </source>
</evidence>
<reference evidence="3 4" key="1">
    <citation type="journal article" date="2023" name="Microbiol. Resour. Announc.">
        <title>Complete Genome Sequence of Imperialibacter roseus strain P4T.</title>
        <authorList>
            <person name="Tizabi D.R."/>
            <person name="Bachvaroff T."/>
            <person name="Hill R.T."/>
        </authorList>
    </citation>
    <scope>NUCLEOTIDE SEQUENCE [LARGE SCALE GENOMIC DNA]</scope>
    <source>
        <strain evidence="3 4">P4T</strain>
    </source>
</reference>